<name>A0A379E125_9BACT</name>
<gene>
    <name evidence="2" type="ORF">NCTC11157_01777</name>
</gene>
<protein>
    <recommendedName>
        <fullName evidence="4">Type VI secretion system baseplate subunit TssF</fullName>
    </recommendedName>
</protein>
<keyword evidence="1" id="KW-0175">Coiled coil</keyword>
<evidence type="ECO:0000256" key="1">
    <source>
        <dbReference type="SAM" id="Coils"/>
    </source>
</evidence>
<dbReference type="EMBL" id="UGTL01000001">
    <property type="protein sequence ID" value="SUB86034.1"/>
    <property type="molecule type" value="Genomic_DNA"/>
</dbReference>
<accession>A0A379E125</accession>
<proteinExistence type="predicted"/>
<evidence type="ECO:0008006" key="4">
    <source>
        <dbReference type="Google" id="ProtNLM"/>
    </source>
</evidence>
<dbReference type="Proteomes" id="UP000254072">
    <property type="component" value="Unassembled WGS sequence"/>
</dbReference>
<sequence length="594" mass="68226">MATDKNFTRIKERVLDYAMSLWEIDDARLIDPVVDLLLDVVAYEFYKLHQEIEKSDAQILNRLARILIPQIWSLPFPAHGLLTVHPQVGDNSAVLRTEDQFYARKVALGKDDTPFYFTPLVEEPLFDIRIPFQAYGTELQYNIRKRTEHIELLPSTHRIADFTLWIGLSIPDSQLGKIATLPICVLPEDRSLLPFIQNVKAYDDQGRELKTAPHLLKQSHEEEHYFEEISTYYQQAYIDLNLPVDPAAKTIKEIFPSVLSELDQIEGNENAVWIRLSFPEVFNREELGNIKILFNTFPVVNRQLVLVNHSFRTHGRIVSLPCSHNASLLNIHKFEDNNGCVFRNRLSLYQKEVKGVYSLYFGNLERFDSDNAQSEISKVLRLIREEGNAFASLDTDSLSSDLKVLQEKLDATEKSIDRQNFKGNKNKAFLLTVPHKESHFAELKYWQTQGESANGINQRNLVQQLDMDKFDPSSIRFQTSTVEGRLHTDDQELINSLRYGLLCNNRIVSEEDVKSYIYHRLGSMVNGVDIKDGICISNGSLQGIVRTTDVSIHLSSEIKKVDSKMNQLDFLANTLAEEMQKKSISHSTYKINFI</sequence>
<reference evidence="2 3" key="1">
    <citation type="submission" date="2018-06" db="EMBL/GenBank/DDBJ databases">
        <authorList>
            <consortium name="Pathogen Informatics"/>
            <person name="Doyle S."/>
        </authorList>
    </citation>
    <scope>NUCLEOTIDE SEQUENCE [LARGE SCALE GENOMIC DNA]</scope>
    <source>
        <strain evidence="2 3">NCTC11157</strain>
    </source>
</reference>
<dbReference type="AlphaFoldDB" id="A0A379E125"/>
<evidence type="ECO:0000313" key="2">
    <source>
        <dbReference type="EMBL" id="SUB86034.1"/>
    </source>
</evidence>
<evidence type="ECO:0000313" key="3">
    <source>
        <dbReference type="Proteomes" id="UP000254072"/>
    </source>
</evidence>
<organism evidence="2 3">
    <name type="scientific">Prevotella disiens</name>
    <dbReference type="NCBI Taxonomy" id="28130"/>
    <lineage>
        <taxon>Bacteria</taxon>
        <taxon>Pseudomonadati</taxon>
        <taxon>Bacteroidota</taxon>
        <taxon>Bacteroidia</taxon>
        <taxon>Bacteroidales</taxon>
        <taxon>Prevotellaceae</taxon>
        <taxon>Prevotella</taxon>
    </lineage>
</organism>
<feature type="coiled-coil region" evidence="1">
    <location>
        <begin position="395"/>
        <end position="422"/>
    </location>
</feature>